<feature type="domain" description="Serine aminopeptidase S33" evidence="1">
    <location>
        <begin position="358"/>
        <end position="584"/>
    </location>
</feature>
<proteinExistence type="predicted"/>
<organism evidence="2 3">
    <name type="scientific">Effrenium voratum</name>
    <dbReference type="NCBI Taxonomy" id="2562239"/>
    <lineage>
        <taxon>Eukaryota</taxon>
        <taxon>Sar</taxon>
        <taxon>Alveolata</taxon>
        <taxon>Dinophyceae</taxon>
        <taxon>Suessiales</taxon>
        <taxon>Symbiodiniaceae</taxon>
        <taxon>Effrenium</taxon>
    </lineage>
</organism>
<dbReference type="PANTHER" id="PTHR11614">
    <property type="entry name" value="PHOSPHOLIPASE-RELATED"/>
    <property type="match status" value="1"/>
</dbReference>
<protein>
    <recommendedName>
        <fullName evidence="1">Serine aminopeptidase S33 domain-containing protein</fullName>
    </recommendedName>
</protein>
<dbReference type="Proteomes" id="UP001178507">
    <property type="component" value="Unassembled WGS sequence"/>
</dbReference>
<comment type="caution">
    <text evidence="2">The sequence shown here is derived from an EMBL/GenBank/DDBJ whole genome shotgun (WGS) entry which is preliminary data.</text>
</comment>
<dbReference type="InterPro" id="IPR029058">
    <property type="entry name" value="AB_hydrolase_fold"/>
</dbReference>
<evidence type="ECO:0000259" key="1">
    <source>
        <dbReference type="Pfam" id="PF12146"/>
    </source>
</evidence>
<dbReference type="Pfam" id="PF12146">
    <property type="entry name" value="Hydrolase_4"/>
    <property type="match status" value="1"/>
</dbReference>
<gene>
    <name evidence="2" type="ORF">EVOR1521_LOCUS13592</name>
</gene>
<dbReference type="AlphaFoldDB" id="A0AA36IIS8"/>
<dbReference type="Gene3D" id="3.40.50.1820">
    <property type="entry name" value="alpha/beta hydrolase"/>
    <property type="match status" value="1"/>
</dbReference>
<accession>A0AA36IIS8</accession>
<dbReference type="InterPro" id="IPR051044">
    <property type="entry name" value="MAG_DAG_Lipase"/>
</dbReference>
<sequence>MSLNLSVCLLSGQVYPVTISEDCLVRDLWRLAETTLSVYLTALLSPSGTSLYAHSRLNAVLSDRDVVHAVAGQSPHVVAHHLGAAFAAVTPSGGMCRSALAAAVVSAALKGGGSCVFALLWCGFRPGVVDKISTGRVLVSKICGLQCMTEAANLLVERSAQLAEKAAARARALIQEDAALQLQSYWRSRQVRQELARRVELACCAEKAAPEIRILCSQSHPSLRDVPAEELRADEPVEVPLGPLPRCPEPHLGRRIGEVRVGAPTCRHWSSRPLGHHEILSNSEEASATGPLIKTAEKFQVNAYPAGRRAWKGQAQMLLPCEEVKLAGVLCRGSLAGAEPLTRGSIAGYLLESPNVKVKVFLHGYSSNGDLYLEFLADLARSGILVLVPDLPCHGRSDGLLLYISDWWAWVEQVWTALELVLPLECIVDGGMLPIFLAGNSLGGGLAACLALQRPSFFRGVILICPMLTISDEVKPPWIVQMTFKHVIAPLFPTLPVTPVKDMADFDFRDPAQGRSYVKASPFSLQGLTPRLGTSMQLGFIFPEWLDEHLSQDRITDPKTSQRLFDEAIAKDKTIKFYDGAYHCELFCCLPGNATFIGIPWTPEQE</sequence>
<reference evidence="2" key="1">
    <citation type="submission" date="2023-08" db="EMBL/GenBank/DDBJ databases">
        <authorList>
            <person name="Chen Y."/>
            <person name="Shah S."/>
            <person name="Dougan E. K."/>
            <person name="Thang M."/>
            <person name="Chan C."/>
        </authorList>
    </citation>
    <scope>NUCLEOTIDE SEQUENCE</scope>
</reference>
<dbReference type="InterPro" id="IPR000073">
    <property type="entry name" value="AB_hydrolase_1"/>
</dbReference>
<dbReference type="PRINTS" id="PR00111">
    <property type="entry name" value="ABHYDROLASE"/>
</dbReference>
<dbReference type="EMBL" id="CAUJNA010001535">
    <property type="protein sequence ID" value="CAJ1387529.1"/>
    <property type="molecule type" value="Genomic_DNA"/>
</dbReference>
<keyword evidence="3" id="KW-1185">Reference proteome</keyword>
<dbReference type="InterPro" id="IPR022742">
    <property type="entry name" value="Hydrolase_4"/>
</dbReference>
<evidence type="ECO:0000313" key="3">
    <source>
        <dbReference type="Proteomes" id="UP001178507"/>
    </source>
</evidence>
<dbReference type="SUPFAM" id="SSF53474">
    <property type="entry name" value="alpha/beta-Hydrolases"/>
    <property type="match status" value="1"/>
</dbReference>
<evidence type="ECO:0000313" key="2">
    <source>
        <dbReference type="EMBL" id="CAJ1387529.1"/>
    </source>
</evidence>
<dbReference type="PROSITE" id="PS50096">
    <property type="entry name" value="IQ"/>
    <property type="match status" value="1"/>
</dbReference>
<name>A0AA36IIS8_9DINO</name>
<dbReference type="CDD" id="cd23767">
    <property type="entry name" value="IQCD"/>
    <property type="match status" value="1"/>
</dbReference>